<protein>
    <recommendedName>
        <fullName evidence="4">DUF2182 domain-containing protein</fullName>
    </recommendedName>
</protein>
<dbReference type="InterPro" id="IPR018688">
    <property type="entry name" value="PpoB2-like"/>
</dbReference>
<comment type="caution">
    <text evidence="2">The sequence shown here is derived from an EMBL/GenBank/DDBJ whole genome shotgun (WGS) entry which is preliminary data.</text>
</comment>
<evidence type="ECO:0008006" key="4">
    <source>
        <dbReference type="Google" id="ProtNLM"/>
    </source>
</evidence>
<name>A0A2D6YFN8_9DELT</name>
<evidence type="ECO:0000313" key="3">
    <source>
        <dbReference type="Proteomes" id="UP000226525"/>
    </source>
</evidence>
<dbReference type="EMBL" id="NZEX01000008">
    <property type="protein sequence ID" value="MAH61996.1"/>
    <property type="molecule type" value="Genomic_DNA"/>
</dbReference>
<feature type="transmembrane region" description="Helical" evidence="1">
    <location>
        <begin position="12"/>
        <end position="31"/>
    </location>
</feature>
<dbReference type="AlphaFoldDB" id="A0A2D6YFN8"/>
<feature type="transmembrane region" description="Helical" evidence="1">
    <location>
        <begin position="66"/>
        <end position="95"/>
    </location>
</feature>
<evidence type="ECO:0000313" key="2">
    <source>
        <dbReference type="EMBL" id="MAH61996.1"/>
    </source>
</evidence>
<feature type="transmembrane region" description="Helical" evidence="1">
    <location>
        <begin position="247"/>
        <end position="265"/>
    </location>
</feature>
<keyword evidence="1" id="KW-0472">Membrane</keyword>
<sequence length="267" mass="29628">MARSLESILRYDRWIVVALLTAITLSSWLFVIKGAGTGMPATMMTGIDLATGGGMRMPAEMPSWTFAYATIMFFMWWIMMIAMMLPSASPTILLFARAKHDKQETGKAHLPSTVFASGYLLAWAVFSAIAVIAQWALEGVQLLNKMMVSTSSTLGGVLLLAAGLWQFTPWKHACLRHCRSPLTFLMTRWRPGLKGALIMGIDHGSFCLGCCWFLMALLFFGGIMNLWWIGGLALYVLAEKTLPSGHWIGYGFGFMLVIWGCWMMISV</sequence>
<dbReference type="Pfam" id="PF09948">
    <property type="entry name" value="PpoB2"/>
    <property type="match status" value="1"/>
</dbReference>
<dbReference type="Proteomes" id="UP000226525">
    <property type="component" value="Unassembled WGS sequence"/>
</dbReference>
<feature type="transmembrane region" description="Helical" evidence="1">
    <location>
        <begin position="206"/>
        <end position="227"/>
    </location>
</feature>
<accession>A0A2D6YFN8</accession>
<organism evidence="2 3">
    <name type="scientific">SAR324 cluster bacterium</name>
    <dbReference type="NCBI Taxonomy" id="2024889"/>
    <lineage>
        <taxon>Bacteria</taxon>
        <taxon>Deltaproteobacteria</taxon>
        <taxon>SAR324 cluster</taxon>
    </lineage>
</organism>
<feature type="transmembrane region" description="Helical" evidence="1">
    <location>
        <begin position="148"/>
        <end position="167"/>
    </location>
</feature>
<evidence type="ECO:0000256" key="1">
    <source>
        <dbReference type="SAM" id="Phobius"/>
    </source>
</evidence>
<keyword evidence="1" id="KW-1133">Transmembrane helix</keyword>
<gene>
    <name evidence="2" type="ORF">CMN54_00820</name>
</gene>
<keyword evidence="1" id="KW-0812">Transmembrane</keyword>
<proteinExistence type="predicted"/>
<feature type="transmembrane region" description="Helical" evidence="1">
    <location>
        <begin position="116"/>
        <end position="136"/>
    </location>
</feature>
<reference evidence="3" key="1">
    <citation type="submission" date="2017-09" db="EMBL/GenBank/DDBJ databases">
        <title>The Reconstruction of 2,631 Draft Metagenome-Assembled Genomes from the Global Oceans.</title>
        <authorList>
            <person name="Tully B.J."/>
            <person name="Graham E.D."/>
            <person name="Heidelberg J.F."/>
        </authorList>
    </citation>
    <scope>NUCLEOTIDE SEQUENCE [LARGE SCALE GENOMIC DNA]</scope>
</reference>